<evidence type="ECO:0000313" key="2">
    <source>
        <dbReference type="EMBL" id="KAB1865171.1"/>
    </source>
</evidence>
<dbReference type="InterPro" id="IPR000182">
    <property type="entry name" value="GNAT_dom"/>
</dbReference>
<dbReference type="InterPro" id="IPR051531">
    <property type="entry name" value="N-acetyltransferase"/>
</dbReference>
<organism evidence="2 3">
    <name type="scientific">Microbacterium algeriense</name>
    <dbReference type="NCBI Taxonomy" id="2615184"/>
    <lineage>
        <taxon>Bacteria</taxon>
        <taxon>Bacillati</taxon>
        <taxon>Actinomycetota</taxon>
        <taxon>Actinomycetes</taxon>
        <taxon>Micrococcales</taxon>
        <taxon>Microbacteriaceae</taxon>
        <taxon>Microbacterium</taxon>
    </lineage>
</organism>
<sequence length="172" mass="19301">MATPRLRLRKQALEDAPVFRHLWTERDERVPAHRRIDADGRPDLDDIRAHIRDAEGSSLLTVERIDTGESIGYCGLVYGGDGVGDEPELAFELLRTEHNRGYATEAARAVLDWAVRAGFDRVWAGVWEWNLASRRVLEKLGFIESGRERPSSDHGRNILTVRTLSAGGKSTP</sequence>
<dbReference type="PROSITE" id="PS51186">
    <property type="entry name" value="GNAT"/>
    <property type="match status" value="1"/>
</dbReference>
<gene>
    <name evidence="2" type="ORF">F6A08_11330</name>
</gene>
<dbReference type="PANTHER" id="PTHR43792">
    <property type="entry name" value="GNAT FAMILY, PUTATIVE (AFU_ORTHOLOGUE AFUA_3G00765)-RELATED-RELATED"/>
    <property type="match status" value="1"/>
</dbReference>
<feature type="domain" description="N-acetyltransferase" evidence="1">
    <location>
        <begin position="20"/>
        <end position="162"/>
    </location>
</feature>
<proteinExistence type="predicted"/>
<reference evidence="3" key="1">
    <citation type="submission" date="2019-09" db="EMBL/GenBank/DDBJ databases">
        <title>Whole genome sequencing of Microbacterium maritypicum.</title>
        <authorList>
            <person name="Lenchi N."/>
        </authorList>
    </citation>
    <scope>NUCLEOTIDE SEQUENCE [LARGE SCALE GENOMIC DNA]</scope>
    <source>
        <strain evidence="3">G1</strain>
    </source>
</reference>
<name>A0ABQ6V7P2_9MICO</name>
<evidence type="ECO:0000313" key="3">
    <source>
        <dbReference type="Proteomes" id="UP000478836"/>
    </source>
</evidence>
<dbReference type="EMBL" id="WAAO01000002">
    <property type="protein sequence ID" value="KAB1865171.1"/>
    <property type="molecule type" value="Genomic_DNA"/>
</dbReference>
<dbReference type="SUPFAM" id="SSF55729">
    <property type="entry name" value="Acyl-CoA N-acyltransferases (Nat)"/>
    <property type="match status" value="1"/>
</dbReference>
<evidence type="ECO:0000259" key="1">
    <source>
        <dbReference type="PROSITE" id="PS51186"/>
    </source>
</evidence>
<comment type="caution">
    <text evidence="2">The sequence shown here is derived from an EMBL/GenBank/DDBJ whole genome shotgun (WGS) entry which is preliminary data.</text>
</comment>
<dbReference type="RefSeq" id="WP_151459741.1">
    <property type="nucleotide sequence ID" value="NZ_CBDRDJ010000001.1"/>
</dbReference>
<protein>
    <submittedName>
        <fullName evidence="2">GNAT family N-acetyltransferase</fullName>
    </submittedName>
</protein>
<dbReference type="InterPro" id="IPR016181">
    <property type="entry name" value="Acyl_CoA_acyltransferase"/>
</dbReference>
<dbReference type="Gene3D" id="3.40.630.30">
    <property type="match status" value="1"/>
</dbReference>
<dbReference type="Proteomes" id="UP000478836">
    <property type="component" value="Unassembled WGS sequence"/>
</dbReference>
<dbReference type="PANTHER" id="PTHR43792:SF1">
    <property type="entry name" value="N-ACETYLTRANSFERASE DOMAIN-CONTAINING PROTEIN"/>
    <property type="match status" value="1"/>
</dbReference>
<dbReference type="Pfam" id="PF13302">
    <property type="entry name" value="Acetyltransf_3"/>
    <property type="match status" value="1"/>
</dbReference>
<keyword evidence="3" id="KW-1185">Reference proteome</keyword>
<accession>A0ABQ6V7P2</accession>